<dbReference type="RefSeq" id="WP_188479602.1">
    <property type="nucleotide sequence ID" value="NZ_BMFJ01000003.1"/>
</dbReference>
<proteinExistence type="predicted"/>
<dbReference type="Proteomes" id="UP000612855">
    <property type="component" value="Unassembled WGS sequence"/>
</dbReference>
<protein>
    <submittedName>
        <fullName evidence="1">Uncharacterized protein</fullName>
    </submittedName>
</protein>
<dbReference type="EMBL" id="BMFJ01000003">
    <property type="protein sequence ID" value="GGE49068.1"/>
    <property type="molecule type" value="Genomic_DNA"/>
</dbReference>
<name>A0A917EIK4_9RHOB</name>
<comment type="caution">
    <text evidence="1">The sequence shown here is derived from an EMBL/GenBank/DDBJ whole genome shotgun (WGS) entry which is preliminary data.</text>
</comment>
<keyword evidence="2" id="KW-1185">Reference proteome</keyword>
<sequence>MIKAAQKATLFQSWDNPFDKRVQSQPNVWRIKVGTSLEGWSGDIVHWGPLQGLSLLNTSINSRERRCVLSELIRAARCSAS</sequence>
<evidence type="ECO:0000313" key="2">
    <source>
        <dbReference type="Proteomes" id="UP000612855"/>
    </source>
</evidence>
<gene>
    <name evidence="1" type="ORF">GCM10011360_40220</name>
</gene>
<organism evidence="1 2">
    <name type="scientific">Primorskyibacter flagellatus</name>
    <dbReference type="NCBI Taxonomy" id="1387277"/>
    <lineage>
        <taxon>Bacteria</taxon>
        <taxon>Pseudomonadati</taxon>
        <taxon>Pseudomonadota</taxon>
        <taxon>Alphaproteobacteria</taxon>
        <taxon>Rhodobacterales</taxon>
        <taxon>Roseobacteraceae</taxon>
        <taxon>Primorskyibacter</taxon>
    </lineage>
</organism>
<accession>A0A917EIK4</accession>
<evidence type="ECO:0000313" key="1">
    <source>
        <dbReference type="EMBL" id="GGE49068.1"/>
    </source>
</evidence>
<reference evidence="2" key="1">
    <citation type="journal article" date="2019" name="Int. J. Syst. Evol. Microbiol.">
        <title>The Global Catalogue of Microorganisms (GCM) 10K type strain sequencing project: providing services to taxonomists for standard genome sequencing and annotation.</title>
        <authorList>
            <consortium name="The Broad Institute Genomics Platform"/>
            <consortium name="The Broad Institute Genome Sequencing Center for Infectious Disease"/>
            <person name="Wu L."/>
            <person name="Ma J."/>
        </authorList>
    </citation>
    <scope>NUCLEOTIDE SEQUENCE [LARGE SCALE GENOMIC DNA]</scope>
    <source>
        <strain evidence="2">CGMCC 1.12664</strain>
    </source>
</reference>
<dbReference type="AlphaFoldDB" id="A0A917EIK4"/>